<dbReference type="SMART" id="SM00248">
    <property type="entry name" value="ANK"/>
    <property type="match status" value="2"/>
</dbReference>
<dbReference type="RefSeq" id="WP_115813134.1">
    <property type="nucleotide sequence ID" value="NZ_QREI01000034.1"/>
</dbReference>
<dbReference type="Gene3D" id="1.25.40.20">
    <property type="entry name" value="Ankyrin repeat-containing domain"/>
    <property type="match status" value="1"/>
</dbReference>
<dbReference type="AlphaFoldDB" id="A0A3D9LLN9"/>
<feature type="repeat" description="ANK" evidence="1">
    <location>
        <begin position="66"/>
        <end position="98"/>
    </location>
</feature>
<accession>A0A3D9LLN9</accession>
<organism evidence="2 3">
    <name type="scientific">Winogradskyella pacifica</name>
    <dbReference type="NCBI Taxonomy" id="664642"/>
    <lineage>
        <taxon>Bacteria</taxon>
        <taxon>Pseudomonadati</taxon>
        <taxon>Bacteroidota</taxon>
        <taxon>Flavobacteriia</taxon>
        <taxon>Flavobacteriales</taxon>
        <taxon>Flavobacteriaceae</taxon>
        <taxon>Winogradskyella</taxon>
    </lineage>
</organism>
<sequence>MGIFNWRKKSKTEPIQEVVPMKMTKKNINDFFVAIRNHNNADVLNFINSNSEFIKAVRPGLPKKDCGQNGLQVALKVGNFKIAEKLINQGANVNHITENSDEWNLPVLHSSIIATFYQTNTISDQLEHFETAFRILNLMLEKGADVNGIDSYGNSSLMRALLDSKKFIDHPNFNENLKTLEQSRRIFKLLIDFGADIDYWNENRPKLNERIKDFGMEKYKLI</sequence>
<evidence type="ECO:0000313" key="2">
    <source>
        <dbReference type="EMBL" id="REE06913.1"/>
    </source>
</evidence>
<dbReference type="Proteomes" id="UP000256919">
    <property type="component" value="Unassembled WGS sequence"/>
</dbReference>
<name>A0A3D9LLN9_9FLAO</name>
<dbReference type="PROSITE" id="PS50297">
    <property type="entry name" value="ANK_REP_REGION"/>
    <property type="match status" value="1"/>
</dbReference>
<protein>
    <submittedName>
        <fullName evidence="2">Uncharacterized protein</fullName>
    </submittedName>
</protein>
<reference evidence="2 3" key="1">
    <citation type="submission" date="2018-07" db="EMBL/GenBank/DDBJ databases">
        <title>Genomic Encyclopedia of Type Strains, Phase III (KMG-III): the genomes of soil and plant-associated and newly described type strains.</title>
        <authorList>
            <person name="Whitman W."/>
        </authorList>
    </citation>
    <scope>NUCLEOTIDE SEQUENCE [LARGE SCALE GENOMIC DNA]</scope>
    <source>
        <strain evidence="2 3">CECT 7948</strain>
    </source>
</reference>
<keyword evidence="1" id="KW-0040">ANK repeat</keyword>
<dbReference type="OrthoDB" id="407974at2"/>
<dbReference type="InterPro" id="IPR036770">
    <property type="entry name" value="Ankyrin_rpt-contain_sf"/>
</dbReference>
<proteinExistence type="predicted"/>
<dbReference type="InterPro" id="IPR002110">
    <property type="entry name" value="Ankyrin_rpt"/>
</dbReference>
<dbReference type="EMBL" id="QREI01000034">
    <property type="protein sequence ID" value="REE06913.1"/>
    <property type="molecule type" value="Genomic_DNA"/>
</dbReference>
<comment type="caution">
    <text evidence="2">The sequence shown here is derived from an EMBL/GenBank/DDBJ whole genome shotgun (WGS) entry which is preliminary data.</text>
</comment>
<evidence type="ECO:0000256" key="1">
    <source>
        <dbReference type="PROSITE-ProRule" id="PRU00023"/>
    </source>
</evidence>
<evidence type="ECO:0000313" key="3">
    <source>
        <dbReference type="Proteomes" id="UP000256919"/>
    </source>
</evidence>
<gene>
    <name evidence="2" type="ORF">DFQ09_1341</name>
</gene>
<dbReference type="PROSITE" id="PS50088">
    <property type="entry name" value="ANK_REPEAT"/>
    <property type="match status" value="1"/>
</dbReference>
<keyword evidence="3" id="KW-1185">Reference proteome</keyword>
<dbReference type="SUPFAM" id="SSF48403">
    <property type="entry name" value="Ankyrin repeat"/>
    <property type="match status" value="1"/>
</dbReference>